<dbReference type="EMBL" id="FIZX01000002">
    <property type="protein sequence ID" value="CZF80881.1"/>
    <property type="molecule type" value="Genomic_DNA"/>
</dbReference>
<evidence type="ECO:0000313" key="1">
    <source>
        <dbReference type="EMBL" id="CZF80881.1"/>
    </source>
</evidence>
<gene>
    <name evidence="1" type="ORF">GCE9029_02251</name>
</gene>
<protein>
    <submittedName>
        <fullName evidence="1">Uncharacterized protein</fullName>
    </submittedName>
</protein>
<evidence type="ECO:0000313" key="2">
    <source>
        <dbReference type="Proteomes" id="UP000071641"/>
    </source>
</evidence>
<name>A0A128F3M6_9GAMM</name>
<sequence length="296" mass="34084">MYINYCEHFPMSERHLSQTPRDRYVTYFKDLHRISDKPLSEETFLMGDQYSYTNIIDNVLDKGLPFEQFPDVSDVTFSYWTPEWDPDYSAFATYFLWKSNLDAEILDVCDVGSIATTTALHILFNTDEKSDLRKKILVGMEQTSVPRFLPDNNLIPNHSSGSALFVSQADNTSALFKVLDSQYLNENTIYSETFALSNIITNLLANHQLSTSDCVLFLQRNSAAFKQIDYLTDRGELSKDLLDNAYYLTNDYSVNTLPKLISEYQNNPESFRHGIWLFVDEDAESLNTTLTLLRPL</sequence>
<organism evidence="1 2">
    <name type="scientific">Grimontia celer</name>
    <dbReference type="NCBI Taxonomy" id="1796497"/>
    <lineage>
        <taxon>Bacteria</taxon>
        <taxon>Pseudomonadati</taxon>
        <taxon>Pseudomonadota</taxon>
        <taxon>Gammaproteobacteria</taxon>
        <taxon>Vibrionales</taxon>
        <taxon>Vibrionaceae</taxon>
        <taxon>Grimontia</taxon>
    </lineage>
</organism>
<accession>A0A128F3M6</accession>
<reference evidence="2" key="1">
    <citation type="submission" date="2016-02" db="EMBL/GenBank/DDBJ databases">
        <authorList>
            <person name="Rodrigo-Torres Lidia"/>
            <person name="Arahal R.David."/>
        </authorList>
    </citation>
    <scope>NUCLEOTIDE SEQUENCE [LARGE SCALE GENOMIC DNA]</scope>
    <source>
        <strain evidence="2">CECT 9029</strain>
    </source>
</reference>
<dbReference type="AlphaFoldDB" id="A0A128F3M6"/>
<dbReference type="STRING" id="1796497.GCE9029_02251"/>
<proteinExistence type="predicted"/>
<keyword evidence="2" id="KW-1185">Reference proteome</keyword>
<dbReference type="Proteomes" id="UP000071641">
    <property type="component" value="Unassembled WGS sequence"/>
</dbReference>